<dbReference type="RefSeq" id="XP_025598931.1">
    <property type="nucleotide sequence ID" value="XM_025742060.1"/>
</dbReference>
<reference evidence="2 3" key="1">
    <citation type="journal article" date="2018" name="Mol. Biol. Evol.">
        <title>Broad Genomic Sampling Reveals a Smut Pathogenic Ancestry of the Fungal Clade Ustilaginomycotina.</title>
        <authorList>
            <person name="Kijpornyongpan T."/>
            <person name="Mondo S.J."/>
            <person name="Barry K."/>
            <person name="Sandor L."/>
            <person name="Lee J."/>
            <person name="Lipzen A."/>
            <person name="Pangilinan J."/>
            <person name="LaButti K."/>
            <person name="Hainaut M."/>
            <person name="Henrissat B."/>
            <person name="Grigoriev I.V."/>
            <person name="Spatafora J.W."/>
            <person name="Aime M.C."/>
        </authorList>
    </citation>
    <scope>NUCLEOTIDE SEQUENCE [LARGE SCALE GENOMIC DNA]</scope>
    <source>
        <strain evidence="2 3">MCA 4186</strain>
    </source>
</reference>
<evidence type="ECO:0000313" key="2">
    <source>
        <dbReference type="EMBL" id="PWN98652.1"/>
    </source>
</evidence>
<feature type="region of interest" description="Disordered" evidence="1">
    <location>
        <begin position="1"/>
        <end position="29"/>
    </location>
</feature>
<keyword evidence="3" id="KW-1185">Reference proteome</keyword>
<dbReference type="GeneID" id="37269604"/>
<proteinExistence type="predicted"/>
<sequence length="139" mass="15544">MLPRPPHQAADGERPRAPQTRLTAAQRAQRRPLMLLIGVRRAGPPFAIARLRECRGRARKTAAAAAALANRSGRVKHEVKHKLKGAASLERARRASMRSMRRAGAEEAEERRCGTAGRARSRQREAREQHAALPRARRR</sequence>
<evidence type="ECO:0000256" key="1">
    <source>
        <dbReference type="SAM" id="MobiDB-lite"/>
    </source>
</evidence>
<feature type="compositionally biased region" description="Basic and acidic residues" evidence="1">
    <location>
        <begin position="103"/>
        <end position="113"/>
    </location>
</feature>
<dbReference type="AlphaFoldDB" id="A0A316ZCJ7"/>
<gene>
    <name evidence="2" type="ORF">FA09DRAFT_329168</name>
</gene>
<feature type="region of interest" description="Disordered" evidence="1">
    <location>
        <begin position="90"/>
        <end position="139"/>
    </location>
</feature>
<feature type="compositionally biased region" description="Low complexity" evidence="1">
    <location>
        <begin position="17"/>
        <end position="29"/>
    </location>
</feature>
<name>A0A316ZCJ7_9BASI</name>
<protein>
    <submittedName>
        <fullName evidence="2">Uncharacterized protein</fullName>
    </submittedName>
</protein>
<dbReference type="EMBL" id="KZ819290">
    <property type="protein sequence ID" value="PWN98652.1"/>
    <property type="molecule type" value="Genomic_DNA"/>
</dbReference>
<dbReference type="Proteomes" id="UP000245946">
    <property type="component" value="Unassembled WGS sequence"/>
</dbReference>
<evidence type="ECO:0000313" key="3">
    <source>
        <dbReference type="Proteomes" id="UP000245946"/>
    </source>
</evidence>
<accession>A0A316ZCJ7</accession>
<organism evidence="2 3">
    <name type="scientific">Tilletiopsis washingtonensis</name>
    <dbReference type="NCBI Taxonomy" id="58919"/>
    <lineage>
        <taxon>Eukaryota</taxon>
        <taxon>Fungi</taxon>
        <taxon>Dikarya</taxon>
        <taxon>Basidiomycota</taxon>
        <taxon>Ustilaginomycotina</taxon>
        <taxon>Exobasidiomycetes</taxon>
        <taxon>Entylomatales</taxon>
        <taxon>Entylomatales incertae sedis</taxon>
        <taxon>Tilletiopsis</taxon>
    </lineage>
</organism>